<dbReference type="AlphaFoldDB" id="A0A915J9Y5"/>
<feature type="region of interest" description="Disordered" evidence="1">
    <location>
        <begin position="40"/>
        <end position="60"/>
    </location>
</feature>
<proteinExistence type="predicted"/>
<keyword evidence="2" id="KW-1185">Reference proteome</keyword>
<protein>
    <submittedName>
        <fullName evidence="3">Coatomer WD associated region domain-containing protein</fullName>
    </submittedName>
</protein>
<dbReference type="WBParaSite" id="nRc.2.0.1.t23303-RA">
    <property type="protein sequence ID" value="nRc.2.0.1.t23303-RA"/>
    <property type="gene ID" value="nRc.2.0.1.g23303"/>
</dbReference>
<name>A0A915J9Y5_ROMCU</name>
<organism evidence="2 3">
    <name type="scientific">Romanomermis culicivorax</name>
    <name type="common">Nematode worm</name>
    <dbReference type="NCBI Taxonomy" id="13658"/>
    <lineage>
        <taxon>Eukaryota</taxon>
        <taxon>Metazoa</taxon>
        <taxon>Ecdysozoa</taxon>
        <taxon>Nematoda</taxon>
        <taxon>Enoplea</taxon>
        <taxon>Dorylaimia</taxon>
        <taxon>Mermithida</taxon>
        <taxon>Mermithoidea</taxon>
        <taxon>Mermithidae</taxon>
        <taxon>Romanomermis</taxon>
    </lineage>
</organism>
<reference evidence="3" key="1">
    <citation type="submission" date="2022-11" db="UniProtKB">
        <authorList>
            <consortium name="WormBaseParasite"/>
        </authorList>
    </citation>
    <scope>IDENTIFICATION</scope>
</reference>
<evidence type="ECO:0000256" key="1">
    <source>
        <dbReference type="SAM" id="MobiDB-lite"/>
    </source>
</evidence>
<sequence length="60" mass="6650">IRRIEVNAKQAIWSENGQLVAVVTEDSFYVLQYSPDIVANTPDSSPNYSEDGIESAFEVS</sequence>
<accession>A0A915J9Y5</accession>
<evidence type="ECO:0000313" key="2">
    <source>
        <dbReference type="Proteomes" id="UP000887565"/>
    </source>
</evidence>
<dbReference type="Proteomes" id="UP000887565">
    <property type="component" value="Unplaced"/>
</dbReference>
<evidence type="ECO:0000313" key="3">
    <source>
        <dbReference type="WBParaSite" id="nRc.2.0.1.t23303-RA"/>
    </source>
</evidence>